<dbReference type="InParanoid" id="K3X483"/>
<protein>
    <recommendedName>
        <fullName evidence="3">HECT-type E3 ubiquitin transferase</fullName>
        <ecNumber evidence="3">2.3.2.26</ecNumber>
    </recommendedName>
</protein>
<reference evidence="9" key="1">
    <citation type="journal article" date="2010" name="Genome Biol.">
        <title>Genome sequence of the necrotrophic plant pathogen Pythium ultimum reveals original pathogenicity mechanisms and effector repertoire.</title>
        <authorList>
            <person name="Levesque C.A."/>
            <person name="Brouwer H."/>
            <person name="Cano L."/>
            <person name="Hamilton J.P."/>
            <person name="Holt C."/>
            <person name="Huitema E."/>
            <person name="Raffaele S."/>
            <person name="Robideau G.P."/>
            <person name="Thines M."/>
            <person name="Win J."/>
            <person name="Zerillo M.M."/>
            <person name="Beakes G.W."/>
            <person name="Boore J.L."/>
            <person name="Busam D."/>
            <person name="Dumas B."/>
            <person name="Ferriera S."/>
            <person name="Fuerstenberg S.I."/>
            <person name="Gachon C.M."/>
            <person name="Gaulin E."/>
            <person name="Govers F."/>
            <person name="Grenville-Briggs L."/>
            <person name="Horner N."/>
            <person name="Hostetler J."/>
            <person name="Jiang R.H."/>
            <person name="Johnson J."/>
            <person name="Krajaejun T."/>
            <person name="Lin H."/>
            <person name="Meijer H.J."/>
            <person name="Moore B."/>
            <person name="Morris P."/>
            <person name="Phuntmart V."/>
            <person name="Puiu D."/>
            <person name="Shetty J."/>
            <person name="Stajich J.E."/>
            <person name="Tripathy S."/>
            <person name="Wawra S."/>
            <person name="van West P."/>
            <person name="Whitty B.R."/>
            <person name="Coutinho P.M."/>
            <person name="Henrissat B."/>
            <person name="Martin F."/>
            <person name="Thomas P.D."/>
            <person name="Tyler B.M."/>
            <person name="De Vries R.P."/>
            <person name="Kamoun S."/>
            <person name="Yandell M."/>
            <person name="Tisserat N."/>
            <person name="Buell C.R."/>
        </authorList>
    </citation>
    <scope>NUCLEOTIDE SEQUENCE</scope>
    <source>
        <strain evidence="9">DAOM:BR144</strain>
    </source>
</reference>
<dbReference type="EMBL" id="GL376621">
    <property type="status" value="NOT_ANNOTATED_CDS"/>
    <property type="molecule type" value="Genomic_DNA"/>
</dbReference>
<feature type="active site" description="Glycyl thioester intermediate" evidence="6">
    <location>
        <position position="128"/>
    </location>
</feature>
<accession>K3X483</accession>
<evidence type="ECO:0000313" key="8">
    <source>
        <dbReference type="EnsemblProtists" id="PYU1_T012032"/>
    </source>
</evidence>
<evidence type="ECO:0000256" key="2">
    <source>
        <dbReference type="ARBA" id="ARBA00004906"/>
    </source>
</evidence>
<comment type="catalytic activity">
    <reaction evidence="1">
        <text>S-ubiquitinyl-[E2 ubiquitin-conjugating enzyme]-L-cysteine + [acceptor protein]-L-lysine = [E2 ubiquitin-conjugating enzyme]-L-cysteine + N(6)-ubiquitinyl-[acceptor protein]-L-lysine.</text>
        <dbReference type="EC" id="2.3.2.26"/>
    </reaction>
</comment>
<dbReference type="EC" id="2.3.2.26" evidence="3"/>
<dbReference type="PANTHER" id="PTHR11254:SF440">
    <property type="entry name" value="E3 UBIQUITIN-PROTEIN LIGASE NEDD-4"/>
    <property type="match status" value="1"/>
</dbReference>
<dbReference type="GO" id="GO:0006511">
    <property type="term" value="P:ubiquitin-dependent protein catabolic process"/>
    <property type="evidence" value="ECO:0007669"/>
    <property type="project" value="TreeGrafter"/>
</dbReference>
<dbReference type="EnsemblProtists" id="PYU1_T012032">
    <property type="protein sequence ID" value="PYU1_T012032"/>
    <property type="gene ID" value="PYU1_G012006"/>
</dbReference>
<organism evidence="8 9">
    <name type="scientific">Globisporangium ultimum (strain ATCC 200006 / CBS 805.95 / DAOM BR144)</name>
    <name type="common">Pythium ultimum</name>
    <dbReference type="NCBI Taxonomy" id="431595"/>
    <lineage>
        <taxon>Eukaryota</taxon>
        <taxon>Sar</taxon>
        <taxon>Stramenopiles</taxon>
        <taxon>Oomycota</taxon>
        <taxon>Peronosporomycetes</taxon>
        <taxon>Pythiales</taxon>
        <taxon>Pythiaceae</taxon>
        <taxon>Globisporangium</taxon>
    </lineage>
</organism>
<name>K3X483_GLOUD</name>
<dbReference type="Gene3D" id="3.30.2410.10">
    <property type="entry name" value="Hect, E3 ligase catalytic domain"/>
    <property type="match status" value="1"/>
</dbReference>
<dbReference type="AlphaFoldDB" id="K3X483"/>
<dbReference type="InterPro" id="IPR000569">
    <property type="entry name" value="HECT_dom"/>
</dbReference>
<keyword evidence="4" id="KW-0808">Transferase</keyword>
<dbReference type="GO" id="GO:0016567">
    <property type="term" value="P:protein ubiquitination"/>
    <property type="evidence" value="ECO:0007669"/>
    <property type="project" value="TreeGrafter"/>
</dbReference>
<evidence type="ECO:0000256" key="3">
    <source>
        <dbReference type="ARBA" id="ARBA00012485"/>
    </source>
</evidence>
<comment type="pathway">
    <text evidence="2">Protein modification; protein ubiquitination.</text>
</comment>
<evidence type="ECO:0000313" key="9">
    <source>
        <dbReference type="Proteomes" id="UP000019132"/>
    </source>
</evidence>
<dbReference type="PROSITE" id="PS50237">
    <property type="entry name" value="HECT"/>
    <property type="match status" value="1"/>
</dbReference>
<dbReference type="HOGENOM" id="CLU_002173_4_3_1"/>
<reference evidence="9" key="2">
    <citation type="submission" date="2010-04" db="EMBL/GenBank/DDBJ databases">
        <authorList>
            <person name="Buell R."/>
            <person name="Hamilton J."/>
            <person name="Hostetler J."/>
        </authorList>
    </citation>
    <scope>NUCLEOTIDE SEQUENCE [LARGE SCALE GENOMIC DNA]</scope>
    <source>
        <strain evidence="9">DAOM:BR144</strain>
    </source>
</reference>
<dbReference type="VEuPathDB" id="FungiDB:PYU1_G012006"/>
<proteinExistence type="predicted"/>
<dbReference type="GO" id="GO:0061630">
    <property type="term" value="F:ubiquitin protein ligase activity"/>
    <property type="evidence" value="ECO:0007669"/>
    <property type="project" value="UniProtKB-EC"/>
</dbReference>
<reference evidence="8" key="3">
    <citation type="submission" date="2015-02" db="UniProtKB">
        <authorList>
            <consortium name="EnsemblProtists"/>
        </authorList>
    </citation>
    <scope>IDENTIFICATION</scope>
    <source>
        <strain evidence="8">DAOM BR144</strain>
    </source>
</reference>
<dbReference type="InterPro" id="IPR050409">
    <property type="entry name" value="E3_ubiq-protein_ligase"/>
</dbReference>
<keyword evidence="9" id="KW-1185">Reference proteome</keyword>
<dbReference type="OMA" id="ENIWSHA"/>
<dbReference type="eggNOG" id="KOG0940">
    <property type="taxonomic scope" value="Eukaryota"/>
</dbReference>
<evidence type="ECO:0000256" key="6">
    <source>
        <dbReference type="PROSITE-ProRule" id="PRU00104"/>
    </source>
</evidence>
<evidence type="ECO:0000256" key="1">
    <source>
        <dbReference type="ARBA" id="ARBA00000885"/>
    </source>
</evidence>
<dbReference type="STRING" id="431595.K3X483"/>
<evidence type="ECO:0000256" key="5">
    <source>
        <dbReference type="ARBA" id="ARBA00022786"/>
    </source>
</evidence>
<sequence>MENDIAVYLIFESISNQLYAFLEEVYEVTPQELLFDYVLCGSDTIYVDDWQRHTMYRDNLKDHDVQTWFWEIVREMPDEYRRHLLHFATTSFRPPMTGFRALTSQDGRLFPFALEGVAQGENIWSHACFNRLGLPLYYDS</sequence>
<evidence type="ECO:0000259" key="7">
    <source>
        <dbReference type="PROSITE" id="PS50237"/>
    </source>
</evidence>
<dbReference type="GO" id="GO:0005737">
    <property type="term" value="C:cytoplasm"/>
    <property type="evidence" value="ECO:0007669"/>
    <property type="project" value="TreeGrafter"/>
</dbReference>
<evidence type="ECO:0000256" key="4">
    <source>
        <dbReference type="ARBA" id="ARBA00022679"/>
    </source>
</evidence>
<dbReference type="InterPro" id="IPR035983">
    <property type="entry name" value="Hect_E3_ubiquitin_ligase"/>
</dbReference>
<dbReference type="SUPFAM" id="SSF56204">
    <property type="entry name" value="Hect, E3 ligase catalytic domain"/>
    <property type="match status" value="1"/>
</dbReference>
<feature type="domain" description="HECT" evidence="7">
    <location>
        <begin position="35"/>
        <end position="140"/>
    </location>
</feature>
<dbReference type="Proteomes" id="UP000019132">
    <property type="component" value="Unassembled WGS sequence"/>
</dbReference>
<dbReference type="PANTHER" id="PTHR11254">
    <property type="entry name" value="HECT DOMAIN UBIQUITIN-PROTEIN LIGASE"/>
    <property type="match status" value="1"/>
</dbReference>
<dbReference type="Pfam" id="PF00632">
    <property type="entry name" value="HECT"/>
    <property type="match status" value="1"/>
</dbReference>
<keyword evidence="5 6" id="KW-0833">Ubl conjugation pathway</keyword>